<sequence length="691" mass="76819">MHHPGPPRFTDVGESVELAPRDPDSDGHYRWRLRSAPDDSDVELGDGPVVHLDPDVEGTYTAELDAPDGTHTQTVRAFPVSRRSARFSVSAEEVDGDLDGVESASVIGPFNDFVMGKHRVERDGDEWGLDVELPSGDHDAIFAFEDGFDPYATAEVTVEGAGRPRVRLDGRREAEEVVITATAKPAPAGDDPEVEFHLDDRDALDESDVRLDGDELRVPVDSLPVLSRVHAVAVAERPSIADTLTIHVESESRDVRDDVAFDRPADPPEWVRDATVYQIFVREFAGEKLETTFAEIERRVPYLESLGIDTLWLTPVCASPTRHGYHITDLFDTASDLGTREEFESLVERLHEAGIKVLFDLVINHTARDHPAFQMHRAGVPEYEGHYERIPRGQDTTGVDWAGDDSPGHYFNWAGIPNVDYDSLAVRRWMLDVVDSWAPLVDGFRCDVAWGVPHGFWKEVRERVKAEDSDFLLLDETVPRRVGFHENEFDLHYDTDLYYALRDVGTGDAPASELLDALVDAERLGFPDEAVHMRYVENHDEDRYATECDEGTLRPAVAATFTLPGAPLVYYGQERGVPEQRGPMRWHDGDAGLTTFHRDLVALRDDLPALRAPGVDRVVCDVTDGEDETVVAYERAGEESDAVVVVLNFTDSTATVTVDRSVDTHDLLTDTDVSGHDDGVVVDDVVVLRAN</sequence>
<dbReference type="PANTHER" id="PTHR10357:SF179">
    <property type="entry name" value="NEUTRAL AND BASIC AMINO ACID TRANSPORT PROTEIN RBAT"/>
    <property type="match status" value="1"/>
</dbReference>
<feature type="region of interest" description="Disordered" evidence="1">
    <location>
        <begin position="1"/>
        <end position="45"/>
    </location>
</feature>
<dbReference type="Gene3D" id="2.60.40.1180">
    <property type="entry name" value="Golgi alpha-mannosidase II"/>
    <property type="match status" value="1"/>
</dbReference>
<dbReference type="GO" id="GO:0004556">
    <property type="term" value="F:alpha-amylase activity"/>
    <property type="evidence" value="ECO:0007669"/>
    <property type="project" value="TreeGrafter"/>
</dbReference>
<keyword evidence="3" id="KW-0378">Hydrolase</keyword>
<name>A0A1H8PXI0_9EURY</name>
<evidence type="ECO:0000313" key="3">
    <source>
        <dbReference type="EMBL" id="SEO46458.1"/>
    </source>
</evidence>
<dbReference type="AlphaFoldDB" id="A0A1H8PXI0"/>
<feature type="domain" description="Glycosyl hydrolase family 13 catalytic" evidence="2">
    <location>
        <begin position="278"/>
        <end position="604"/>
    </location>
</feature>
<keyword evidence="3" id="KW-0326">Glycosidase</keyword>
<dbReference type="SUPFAM" id="SSF51445">
    <property type="entry name" value="(Trans)glycosidases"/>
    <property type="match status" value="1"/>
</dbReference>
<dbReference type="EMBL" id="FODV01000002">
    <property type="protein sequence ID" value="SEO46458.1"/>
    <property type="molecule type" value="Genomic_DNA"/>
</dbReference>
<protein>
    <submittedName>
        <fullName evidence="3">Glycosidase</fullName>
    </submittedName>
</protein>
<dbReference type="SMART" id="SM00642">
    <property type="entry name" value="Aamy"/>
    <property type="match status" value="1"/>
</dbReference>
<proteinExistence type="predicted"/>
<dbReference type="InterPro" id="IPR017853">
    <property type="entry name" value="GH"/>
</dbReference>
<dbReference type="GO" id="GO:0009313">
    <property type="term" value="P:oligosaccharide catabolic process"/>
    <property type="evidence" value="ECO:0007669"/>
    <property type="project" value="TreeGrafter"/>
</dbReference>
<evidence type="ECO:0000256" key="1">
    <source>
        <dbReference type="SAM" id="MobiDB-lite"/>
    </source>
</evidence>
<dbReference type="Gene3D" id="3.20.20.80">
    <property type="entry name" value="Glycosidases"/>
    <property type="match status" value="1"/>
</dbReference>
<organism evidence="3 4">
    <name type="scientific">Halogranum amylolyticum</name>
    <dbReference type="NCBI Taxonomy" id="660520"/>
    <lineage>
        <taxon>Archaea</taxon>
        <taxon>Methanobacteriati</taxon>
        <taxon>Methanobacteriota</taxon>
        <taxon>Stenosarchaea group</taxon>
        <taxon>Halobacteria</taxon>
        <taxon>Halobacteriales</taxon>
        <taxon>Haloferacaceae</taxon>
    </lineage>
</organism>
<dbReference type="Proteomes" id="UP000199126">
    <property type="component" value="Unassembled WGS sequence"/>
</dbReference>
<evidence type="ECO:0000259" key="2">
    <source>
        <dbReference type="SMART" id="SM00642"/>
    </source>
</evidence>
<evidence type="ECO:0000313" key="4">
    <source>
        <dbReference type="Proteomes" id="UP000199126"/>
    </source>
</evidence>
<accession>A0A1H8PXI0</accession>
<dbReference type="Pfam" id="PF00128">
    <property type="entry name" value="Alpha-amylase"/>
    <property type="match status" value="1"/>
</dbReference>
<gene>
    <name evidence="3" type="ORF">SAMN04487948_102542</name>
</gene>
<dbReference type="OrthoDB" id="34423at2157"/>
<dbReference type="InterPro" id="IPR006047">
    <property type="entry name" value="GH13_cat_dom"/>
</dbReference>
<dbReference type="CDD" id="cd11313">
    <property type="entry name" value="AmyAc_arch_bac_AmyA"/>
    <property type="match status" value="1"/>
</dbReference>
<dbReference type="InterPro" id="IPR013780">
    <property type="entry name" value="Glyco_hydro_b"/>
</dbReference>
<keyword evidence="4" id="KW-1185">Reference proteome</keyword>
<dbReference type="SUPFAM" id="SSF51011">
    <property type="entry name" value="Glycosyl hydrolase domain"/>
    <property type="match status" value="1"/>
</dbReference>
<dbReference type="RefSeq" id="WP_089821913.1">
    <property type="nucleotide sequence ID" value="NZ_FODV01000002.1"/>
</dbReference>
<dbReference type="PANTHER" id="PTHR10357">
    <property type="entry name" value="ALPHA-AMYLASE FAMILY MEMBER"/>
    <property type="match status" value="1"/>
</dbReference>
<reference evidence="4" key="1">
    <citation type="submission" date="2016-10" db="EMBL/GenBank/DDBJ databases">
        <authorList>
            <person name="Varghese N."/>
            <person name="Submissions S."/>
        </authorList>
    </citation>
    <scope>NUCLEOTIDE SEQUENCE [LARGE SCALE GENOMIC DNA]</scope>
    <source>
        <strain evidence="4">CGMCC 1.10121</strain>
    </source>
</reference>
<feature type="compositionally biased region" description="Basic and acidic residues" evidence="1">
    <location>
        <begin position="19"/>
        <end position="29"/>
    </location>
</feature>